<dbReference type="PROSITE" id="PS51892">
    <property type="entry name" value="SUBTILASE"/>
    <property type="match status" value="1"/>
</dbReference>
<dbReference type="GO" id="GO:0005615">
    <property type="term" value="C:extracellular space"/>
    <property type="evidence" value="ECO:0007669"/>
    <property type="project" value="TreeGrafter"/>
</dbReference>
<evidence type="ECO:0000256" key="6">
    <source>
        <dbReference type="SAM" id="SignalP"/>
    </source>
</evidence>
<dbReference type="InterPro" id="IPR034193">
    <property type="entry name" value="PCSK9_ProteinaseK-like"/>
</dbReference>
<dbReference type="InterPro" id="IPR015500">
    <property type="entry name" value="Peptidase_S8_subtilisin-rel"/>
</dbReference>
<dbReference type="SUPFAM" id="SSF54897">
    <property type="entry name" value="Protease propeptides/inhibitors"/>
    <property type="match status" value="1"/>
</dbReference>
<comment type="caution">
    <text evidence="8">The sequence shown here is derived from an EMBL/GenBank/DDBJ whole genome shotgun (WGS) entry which is preliminary data.</text>
</comment>
<keyword evidence="4 5" id="KW-0720">Serine protease</keyword>
<sequence length="394" mass="41016">MRTAFIVSALALIIPVLGAPTFVPIIKRDGPVKPNSYIIKFKDRDSGLRKLKELIEASSAGSSIVYDYHPLFSGAAVDLKPGDLELVQRISEIDYMEQDGTVSLSDHSEDASVDALPSVAPEFTHSPVSRDVGSADGAGVMIYGIDTGIYIEHSCFGGRASWGKTFGGYQDQDGNGHGTHTAATAACERYGVATGVAVIAVKVLADEGSGSTSDVLAGVNYAYNEFMTHRKPSIVTMSLGGLGPPNSALNKAIGIAIKDGLHFTVAAGNSNVPADGTSPANVKEANTIGAVDSNKNNQKASFSNYGGLIDVWAPGVNITSAWIGSPNAEKTISGTSMATPFVAGILACAISGHGQRSPAELSKDLKNHATPDVTFDAADLPAKLVSTHLLAQKW</sequence>
<comment type="similarity">
    <text evidence="1 5">Belongs to the peptidase S8 family.</text>
</comment>
<dbReference type="InterPro" id="IPR036852">
    <property type="entry name" value="Peptidase_S8/S53_dom_sf"/>
</dbReference>
<proteinExistence type="inferred from homology"/>
<keyword evidence="3 5" id="KW-0378">Hydrolase</keyword>
<feature type="domain" description="Peptidase S8/S53" evidence="7">
    <location>
        <begin position="137"/>
        <end position="370"/>
    </location>
</feature>
<dbReference type="InterPro" id="IPR037045">
    <property type="entry name" value="S8pro/Inhibitor_I9_sf"/>
</dbReference>
<feature type="signal peptide" evidence="6">
    <location>
        <begin position="1"/>
        <end position="18"/>
    </location>
</feature>
<feature type="active site" description="Charge relay system" evidence="5">
    <location>
        <position position="336"/>
    </location>
</feature>
<dbReference type="PANTHER" id="PTHR43806">
    <property type="entry name" value="PEPTIDASE S8"/>
    <property type="match status" value="1"/>
</dbReference>
<feature type="chain" id="PRO_5034583698" description="Peptidase S8/S53 domain-containing protein" evidence="6">
    <location>
        <begin position="19"/>
        <end position="394"/>
    </location>
</feature>
<accession>A0A8H3H1P6</accession>
<dbReference type="GO" id="GO:0004252">
    <property type="term" value="F:serine-type endopeptidase activity"/>
    <property type="evidence" value="ECO:0007669"/>
    <property type="project" value="UniProtKB-UniRule"/>
</dbReference>
<dbReference type="Gene3D" id="3.30.70.80">
    <property type="entry name" value="Peptidase S8 propeptide/proteinase inhibitor I9"/>
    <property type="match status" value="1"/>
</dbReference>
<dbReference type="PANTHER" id="PTHR43806:SF66">
    <property type="entry name" value="SERIN ENDOPEPTIDASE"/>
    <property type="match status" value="1"/>
</dbReference>
<reference evidence="8" key="1">
    <citation type="submission" date="2021-01" db="EMBL/GenBank/DDBJ databases">
        <authorList>
            <person name="Kaushik A."/>
        </authorList>
    </citation>
    <scope>NUCLEOTIDE SEQUENCE</scope>
    <source>
        <strain evidence="8">AG1-1A</strain>
    </source>
</reference>
<dbReference type="PRINTS" id="PR00723">
    <property type="entry name" value="SUBTILISIN"/>
</dbReference>
<dbReference type="PROSITE" id="PS00138">
    <property type="entry name" value="SUBTILASE_SER"/>
    <property type="match status" value="1"/>
</dbReference>
<keyword evidence="6" id="KW-0732">Signal</keyword>
<dbReference type="CDD" id="cd04077">
    <property type="entry name" value="Peptidases_S8_PCSK9_ProteinaseK_like"/>
    <property type="match status" value="1"/>
</dbReference>
<evidence type="ECO:0000256" key="1">
    <source>
        <dbReference type="ARBA" id="ARBA00011073"/>
    </source>
</evidence>
<evidence type="ECO:0000259" key="7">
    <source>
        <dbReference type="Pfam" id="PF00082"/>
    </source>
</evidence>
<dbReference type="Pfam" id="PF00082">
    <property type="entry name" value="Peptidase_S8"/>
    <property type="match status" value="1"/>
</dbReference>
<dbReference type="InterPro" id="IPR023828">
    <property type="entry name" value="Peptidase_S8_Ser-AS"/>
</dbReference>
<dbReference type="Gene3D" id="3.40.50.200">
    <property type="entry name" value="Peptidase S8/S53 domain"/>
    <property type="match status" value="1"/>
</dbReference>
<dbReference type="GO" id="GO:0006508">
    <property type="term" value="P:proteolysis"/>
    <property type="evidence" value="ECO:0007669"/>
    <property type="project" value="UniProtKB-KW"/>
</dbReference>
<dbReference type="InterPro" id="IPR000209">
    <property type="entry name" value="Peptidase_S8/S53_dom"/>
</dbReference>
<dbReference type="SUPFAM" id="SSF52743">
    <property type="entry name" value="Subtilisin-like"/>
    <property type="match status" value="1"/>
</dbReference>
<evidence type="ECO:0000256" key="2">
    <source>
        <dbReference type="ARBA" id="ARBA00022670"/>
    </source>
</evidence>
<organism evidence="8 9">
    <name type="scientific">Rhizoctonia solani</name>
    <dbReference type="NCBI Taxonomy" id="456999"/>
    <lineage>
        <taxon>Eukaryota</taxon>
        <taxon>Fungi</taxon>
        <taxon>Dikarya</taxon>
        <taxon>Basidiomycota</taxon>
        <taxon>Agaricomycotina</taxon>
        <taxon>Agaricomycetes</taxon>
        <taxon>Cantharellales</taxon>
        <taxon>Ceratobasidiaceae</taxon>
        <taxon>Rhizoctonia</taxon>
    </lineage>
</organism>
<protein>
    <recommendedName>
        <fullName evidence="7">Peptidase S8/S53 domain-containing protein</fullName>
    </recommendedName>
</protein>
<feature type="active site" description="Charge relay system" evidence="5">
    <location>
        <position position="146"/>
    </location>
</feature>
<keyword evidence="2 5" id="KW-0645">Protease</keyword>
<evidence type="ECO:0000313" key="8">
    <source>
        <dbReference type="EMBL" id="CAE6475925.1"/>
    </source>
</evidence>
<gene>
    <name evidence="8" type="ORF">RDB_LOCUS124256</name>
</gene>
<evidence type="ECO:0000256" key="4">
    <source>
        <dbReference type="ARBA" id="ARBA00022825"/>
    </source>
</evidence>
<dbReference type="AlphaFoldDB" id="A0A8H3H1P6"/>
<dbReference type="EMBL" id="CAJMWR010003950">
    <property type="protein sequence ID" value="CAE6475925.1"/>
    <property type="molecule type" value="Genomic_DNA"/>
</dbReference>
<evidence type="ECO:0000313" key="9">
    <source>
        <dbReference type="Proteomes" id="UP000663840"/>
    </source>
</evidence>
<dbReference type="InterPro" id="IPR050131">
    <property type="entry name" value="Peptidase_S8_subtilisin-like"/>
</dbReference>
<name>A0A8H3H1P6_9AGAM</name>
<evidence type="ECO:0000256" key="5">
    <source>
        <dbReference type="PROSITE-ProRule" id="PRU01240"/>
    </source>
</evidence>
<dbReference type="Proteomes" id="UP000663840">
    <property type="component" value="Unassembled WGS sequence"/>
</dbReference>
<feature type="active site" description="Charge relay system" evidence="5">
    <location>
        <position position="177"/>
    </location>
</feature>
<evidence type="ECO:0000256" key="3">
    <source>
        <dbReference type="ARBA" id="ARBA00022801"/>
    </source>
</evidence>